<dbReference type="Pfam" id="PF00890">
    <property type="entry name" value="FAD_binding_2"/>
    <property type="match status" value="1"/>
</dbReference>
<proteinExistence type="predicted"/>
<reference evidence="6 7" key="2">
    <citation type="journal article" date="2010" name="Proc. Natl. Acad. Sci. U.S.A.">
        <title>Enigmatic, ultrasmall, uncultivated Archaea.</title>
        <authorList>
            <person name="Baker B.J."/>
            <person name="Comolli L.R."/>
            <person name="Dick G.J."/>
            <person name="Hauser L.J."/>
            <person name="Hyatt D."/>
            <person name="Dill B.D."/>
            <person name="Land M.L."/>
            <person name="Verberkmoes N.C."/>
            <person name="Hettich R.L."/>
            <person name="Banfield J.F."/>
        </authorList>
    </citation>
    <scope>NUCLEOTIDE SEQUENCE [LARGE SCALE GENOMIC DNA]</scope>
    <source>
        <strain evidence="6">ARMAN-2</strain>
    </source>
</reference>
<evidence type="ECO:0000256" key="1">
    <source>
        <dbReference type="ARBA" id="ARBA00001974"/>
    </source>
</evidence>
<dbReference type="PANTHER" id="PTHR43400">
    <property type="entry name" value="FUMARATE REDUCTASE"/>
    <property type="match status" value="1"/>
</dbReference>
<evidence type="ECO:0000313" key="7">
    <source>
        <dbReference type="Proteomes" id="UP000332487"/>
    </source>
</evidence>
<dbReference type="EMBL" id="GG697241">
    <property type="protein sequence ID" value="EET89738.1"/>
    <property type="molecule type" value="Genomic_DNA"/>
</dbReference>
<dbReference type="Gene3D" id="3.90.700.10">
    <property type="entry name" value="Succinate dehydrogenase/fumarate reductase flavoprotein, catalytic domain"/>
    <property type="match status" value="1"/>
</dbReference>
<dbReference type="InterPro" id="IPR027477">
    <property type="entry name" value="Succ_DH/fumarate_Rdtase_cat_sf"/>
</dbReference>
<evidence type="ECO:0000256" key="4">
    <source>
        <dbReference type="ARBA" id="ARBA00023002"/>
    </source>
</evidence>
<gene>
    <name evidence="6" type="ORF">UNLARM2_0856</name>
</gene>
<comment type="cofactor">
    <cofactor evidence="1">
        <name>FAD</name>
        <dbReference type="ChEBI" id="CHEBI:57692"/>
    </cofactor>
</comment>
<protein>
    <submittedName>
        <fullName evidence="6">Precorrin 3B synthase CobZ</fullName>
    </submittedName>
</protein>
<evidence type="ECO:0000256" key="2">
    <source>
        <dbReference type="ARBA" id="ARBA00022630"/>
    </source>
</evidence>
<dbReference type="NCBIfam" id="TIGR02485">
    <property type="entry name" value="CobZ_N-term"/>
    <property type="match status" value="1"/>
</dbReference>
<evidence type="ECO:0000313" key="6">
    <source>
        <dbReference type="EMBL" id="EET89738.1"/>
    </source>
</evidence>
<sequence>MVIVGGGNAGLCAAIAAIESGSEVTLVESASRFYRGGNSKYTRDIRYAHAKSKYASGTYSRAELLSDLESVSGGKVNRKMAELVIARSEEIPEWMEAHGIIFKNEIRGTLNLSRTNAFFLGGGKALVNTYYDYLSRKGARVLYGTQAIGISLKDGEFAALKVARSGKRTLIEGDALVVASGGFEANLAWLKKYWGSKTKNFIIRGSRENTGIMLRELIRLGAATAGEKTGMHAIAVDSRSPQFDGGIVTRIDSIPIGVVVNRNSKRFYDEGEDIWPKRYAIWGHLIAHQPGQIAYSIFDSTMTGSFLPPIYPPYSADTIRGLAGKLGLDADALSLTIEAYNKAAIPLTGKPKSDFDLHTKGILPAKSHWARPISKSPFYAIPLKPGITFTYMGVKIDRECHVLKANGGRFDSIFAAGEIASGNILESGYLAGFGLTIGTATGRIAGKVSSNG</sequence>
<reference evidence="6 7" key="1">
    <citation type="journal article" date="2009" name="Genome Biol.">
        <title>Community-wide analysis of microbial genome sequence signatures.</title>
        <authorList>
            <person name="Dick G.J."/>
            <person name="Andersson A.F."/>
            <person name="Baker B.J."/>
            <person name="Simmons S.L."/>
            <person name="Thomas B.C."/>
            <person name="Yelton A.P."/>
            <person name="Banfield J.F."/>
        </authorList>
    </citation>
    <scope>NUCLEOTIDE SEQUENCE [LARGE SCALE GENOMIC DNA]</scope>
    <source>
        <strain evidence="6">ARMAN-2</strain>
    </source>
</reference>
<dbReference type="Gene3D" id="3.50.50.60">
    <property type="entry name" value="FAD/NAD(P)-binding domain"/>
    <property type="match status" value="1"/>
</dbReference>
<dbReference type="SUPFAM" id="SSF51905">
    <property type="entry name" value="FAD/NAD(P)-binding domain"/>
    <property type="match status" value="1"/>
</dbReference>
<keyword evidence="7" id="KW-1185">Reference proteome</keyword>
<dbReference type="NCBIfam" id="NF006130">
    <property type="entry name" value="PRK08274.1"/>
    <property type="match status" value="1"/>
</dbReference>
<keyword evidence="4" id="KW-0560">Oxidoreductase</keyword>
<dbReference type="InterPro" id="IPR050315">
    <property type="entry name" value="FAD-oxidoreductase_2"/>
</dbReference>
<keyword evidence="3" id="KW-0274">FAD</keyword>
<dbReference type="InterPro" id="IPR036188">
    <property type="entry name" value="FAD/NAD-bd_sf"/>
</dbReference>
<accession>C7DIG4</accession>
<dbReference type="SUPFAM" id="SSF56425">
    <property type="entry name" value="Succinate dehydrogenase/fumarate reductase flavoprotein, catalytic domain"/>
    <property type="match status" value="1"/>
</dbReference>
<evidence type="ECO:0000259" key="5">
    <source>
        <dbReference type="Pfam" id="PF00890"/>
    </source>
</evidence>
<dbReference type="PANTHER" id="PTHR43400:SF7">
    <property type="entry name" value="FAD-DEPENDENT OXIDOREDUCTASE 2 FAD BINDING DOMAIN-CONTAINING PROTEIN"/>
    <property type="match status" value="1"/>
</dbReference>
<evidence type="ECO:0000256" key="3">
    <source>
        <dbReference type="ARBA" id="ARBA00022827"/>
    </source>
</evidence>
<name>C7DIG4_MICA2</name>
<dbReference type="InterPro" id="IPR003953">
    <property type="entry name" value="FAD-dep_OxRdtase_2_FAD-bd"/>
</dbReference>
<dbReference type="InterPro" id="IPR012831">
    <property type="entry name" value="CobZ"/>
</dbReference>
<dbReference type="Proteomes" id="UP000332487">
    <property type="component" value="Unassembled WGS sequence"/>
</dbReference>
<keyword evidence="2" id="KW-0285">Flavoprotein</keyword>
<dbReference type="AlphaFoldDB" id="C7DIG4"/>
<feature type="domain" description="FAD-dependent oxidoreductase 2 FAD-binding" evidence="5">
    <location>
        <begin position="2"/>
        <end position="422"/>
    </location>
</feature>
<organism evidence="6 7">
    <name type="scientific">Candidatus Micrarchaeum acidiphilum ARMAN-2</name>
    <dbReference type="NCBI Taxonomy" id="425595"/>
    <lineage>
        <taxon>Archaea</taxon>
        <taxon>Candidatus Micrarchaeota</taxon>
        <taxon>Candidatus Micrarchaeia</taxon>
        <taxon>Candidatus Micrarchaeales</taxon>
        <taxon>Candidatus Micrarchaeaceae</taxon>
        <taxon>Candidatus Micrarchaeum</taxon>
    </lineage>
</organism>
<dbReference type="GO" id="GO:0016491">
    <property type="term" value="F:oxidoreductase activity"/>
    <property type="evidence" value="ECO:0007669"/>
    <property type="project" value="UniProtKB-KW"/>
</dbReference>